<dbReference type="GO" id="GO:0016020">
    <property type="term" value="C:membrane"/>
    <property type="evidence" value="ECO:0007669"/>
    <property type="project" value="UniProtKB-SubCell"/>
</dbReference>
<comment type="caution">
    <text evidence="8">The sequence shown here is derived from an EMBL/GenBank/DDBJ whole genome shotgun (WGS) entry which is preliminary data.</text>
</comment>
<accession>A0A5C6LPT9</accession>
<dbReference type="PANTHER" id="PTHR32322">
    <property type="entry name" value="INNER MEMBRANE TRANSPORTER"/>
    <property type="match status" value="1"/>
</dbReference>
<dbReference type="OrthoDB" id="9812547at2"/>
<keyword evidence="9" id="KW-1185">Reference proteome</keyword>
<feature type="transmembrane region" description="Helical" evidence="6">
    <location>
        <begin position="257"/>
        <end position="278"/>
    </location>
</feature>
<dbReference type="RefSeq" id="WP_146306398.1">
    <property type="nucleotide sequence ID" value="NZ_VOHS01000018.1"/>
</dbReference>
<feature type="transmembrane region" description="Helical" evidence="6">
    <location>
        <begin position="40"/>
        <end position="58"/>
    </location>
</feature>
<gene>
    <name evidence="8" type="ORF">FEF09_17980</name>
</gene>
<feature type="transmembrane region" description="Helical" evidence="6">
    <location>
        <begin position="226"/>
        <end position="250"/>
    </location>
</feature>
<evidence type="ECO:0000256" key="2">
    <source>
        <dbReference type="ARBA" id="ARBA00007362"/>
    </source>
</evidence>
<name>A0A5C6LPT9_9BACT</name>
<comment type="similarity">
    <text evidence="2">Belongs to the EamA transporter family.</text>
</comment>
<proteinExistence type="inferred from homology"/>
<comment type="subcellular location">
    <subcellularLocation>
        <location evidence="1">Membrane</location>
        <topology evidence="1">Multi-pass membrane protein</topology>
    </subcellularLocation>
</comment>
<sequence length="314" mass="34268">MNAERNAPQWLIILAFMAVYIVWGTTYLAVIYGLRGFPPFMLSGLRYLLAAILLLGWCGVRRVAWPGWSVVRVCVVSGILMLVGGSGIVAWSEQYVTSGQAAIMIATEPFVFLLADRKRWREYFGNAFIITGLLVGFAGIILFFGGGNSAAQQAGDNTMQWVGYGAILVGTVFWVAGALHAEGKLDKRTPNILSSAIQLLAASVASGLLSGATGEWSRFHIAQVPAAAWAGLLYLVFFGSLIAYMAFTWLITVRPPALVSTHTYVNPVVAVLMGWAFVNEQLSWMQLLGMFVILVGVLLTNFPNYKLSFNRQRA</sequence>
<dbReference type="EMBL" id="VOHS01000018">
    <property type="protein sequence ID" value="TWV99162.1"/>
    <property type="molecule type" value="Genomic_DNA"/>
</dbReference>
<feature type="transmembrane region" description="Helical" evidence="6">
    <location>
        <begin position="192"/>
        <end position="214"/>
    </location>
</feature>
<dbReference type="PANTHER" id="PTHR32322:SF2">
    <property type="entry name" value="EAMA DOMAIN-CONTAINING PROTEIN"/>
    <property type="match status" value="1"/>
</dbReference>
<dbReference type="SUPFAM" id="SSF103481">
    <property type="entry name" value="Multidrug resistance efflux transporter EmrE"/>
    <property type="match status" value="2"/>
</dbReference>
<dbReference type="InterPro" id="IPR000620">
    <property type="entry name" value="EamA_dom"/>
</dbReference>
<feature type="domain" description="EamA" evidence="7">
    <location>
        <begin position="12"/>
        <end position="144"/>
    </location>
</feature>
<feature type="transmembrane region" description="Helical" evidence="6">
    <location>
        <begin position="70"/>
        <end position="91"/>
    </location>
</feature>
<evidence type="ECO:0000313" key="9">
    <source>
        <dbReference type="Proteomes" id="UP000318815"/>
    </source>
</evidence>
<protein>
    <submittedName>
        <fullName evidence="8">EamA family transporter</fullName>
    </submittedName>
</protein>
<keyword evidence="5 6" id="KW-0472">Membrane</keyword>
<feature type="transmembrane region" description="Helical" evidence="6">
    <location>
        <begin position="12"/>
        <end position="34"/>
    </location>
</feature>
<evidence type="ECO:0000256" key="4">
    <source>
        <dbReference type="ARBA" id="ARBA00022989"/>
    </source>
</evidence>
<feature type="domain" description="EamA" evidence="7">
    <location>
        <begin position="163"/>
        <end position="301"/>
    </location>
</feature>
<feature type="transmembrane region" description="Helical" evidence="6">
    <location>
        <begin position="284"/>
        <end position="303"/>
    </location>
</feature>
<dbReference type="Gene3D" id="1.10.3730.20">
    <property type="match status" value="1"/>
</dbReference>
<evidence type="ECO:0000256" key="5">
    <source>
        <dbReference type="ARBA" id="ARBA00023136"/>
    </source>
</evidence>
<evidence type="ECO:0000259" key="7">
    <source>
        <dbReference type="Pfam" id="PF00892"/>
    </source>
</evidence>
<dbReference type="InterPro" id="IPR037185">
    <property type="entry name" value="EmrE-like"/>
</dbReference>
<reference evidence="8 9" key="1">
    <citation type="submission" date="2019-08" db="EMBL/GenBank/DDBJ databases">
        <title>Whole genome sequencing of chitin degrading bacteria Chitinophaga pinensis YS16.</title>
        <authorList>
            <person name="Singh R.P."/>
            <person name="Manchanda G."/>
            <person name="Maurya I.K."/>
            <person name="Joshi N.K."/>
            <person name="Srivastava A.K."/>
        </authorList>
    </citation>
    <scope>NUCLEOTIDE SEQUENCE [LARGE SCALE GENOMIC DNA]</scope>
    <source>
        <strain evidence="8 9">YS-16</strain>
    </source>
</reference>
<dbReference type="InterPro" id="IPR050638">
    <property type="entry name" value="AA-Vitamin_Transporters"/>
</dbReference>
<dbReference type="Proteomes" id="UP000318815">
    <property type="component" value="Unassembled WGS sequence"/>
</dbReference>
<evidence type="ECO:0000256" key="3">
    <source>
        <dbReference type="ARBA" id="ARBA00022692"/>
    </source>
</evidence>
<evidence type="ECO:0000256" key="6">
    <source>
        <dbReference type="SAM" id="Phobius"/>
    </source>
</evidence>
<evidence type="ECO:0000256" key="1">
    <source>
        <dbReference type="ARBA" id="ARBA00004141"/>
    </source>
</evidence>
<feature type="transmembrane region" description="Helical" evidence="6">
    <location>
        <begin position="97"/>
        <end position="115"/>
    </location>
</feature>
<feature type="transmembrane region" description="Helical" evidence="6">
    <location>
        <begin position="161"/>
        <end position="180"/>
    </location>
</feature>
<feature type="transmembrane region" description="Helical" evidence="6">
    <location>
        <begin position="127"/>
        <end position="146"/>
    </location>
</feature>
<keyword evidence="4 6" id="KW-1133">Transmembrane helix</keyword>
<keyword evidence="3 6" id="KW-0812">Transmembrane</keyword>
<evidence type="ECO:0000313" key="8">
    <source>
        <dbReference type="EMBL" id="TWV99162.1"/>
    </source>
</evidence>
<dbReference type="Pfam" id="PF00892">
    <property type="entry name" value="EamA"/>
    <property type="match status" value="2"/>
</dbReference>
<organism evidence="8 9">
    <name type="scientific">Chitinophaga pinensis</name>
    <dbReference type="NCBI Taxonomy" id="79329"/>
    <lineage>
        <taxon>Bacteria</taxon>
        <taxon>Pseudomonadati</taxon>
        <taxon>Bacteroidota</taxon>
        <taxon>Chitinophagia</taxon>
        <taxon>Chitinophagales</taxon>
        <taxon>Chitinophagaceae</taxon>
        <taxon>Chitinophaga</taxon>
    </lineage>
</organism>
<dbReference type="AlphaFoldDB" id="A0A5C6LPT9"/>